<accession>B8J7C7</accession>
<dbReference type="Pfam" id="PF14332">
    <property type="entry name" value="DUF4388"/>
    <property type="match status" value="1"/>
</dbReference>
<gene>
    <name evidence="2" type="ordered locus">A2cp1_3783</name>
</gene>
<dbReference type="AlphaFoldDB" id="B8J7C7"/>
<dbReference type="EMBL" id="CP001359">
    <property type="protein sequence ID" value="ACL67107.1"/>
    <property type="molecule type" value="Genomic_DNA"/>
</dbReference>
<protein>
    <recommendedName>
        <fullName evidence="1">PatA-like N-terminal domain-containing protein</fullName>
    </recommendedName>
</protein>
<dbReference type="Proteomes" id="UP000007089">
    <property type="component" value="Chromosome"/>
</dbReference>
<proteinExistence type="predicted"/>
<evidence type="ECO:0000313" key="2">
    <source>
        <dbReference type="EMBL" id="ACL67107.1"/>
    </source>
</evidence>
<keyword evidence="3" id="KW-1185">Reference proteome</keyword>
<evidence type="ECO:0000259" key="1">
    <source>
        <dbReference type="Pfam" id="PF14332"/>
    </source>
</evidence>
<evidence type="ECO:0000313" key="3">
    <source>
        <dbReference type="Proteomes" id="UP000007089"/>
    </source>
</evidence>
<feature type="domain" description="PatA-like N-terminal" evidence="1">
    <location>
        <begin position="71"/>
        <end position="221"/>
    </location>
</feature>
<dbReference type="InterPro" id="IPR025497">
    <property type="entry name" value="PatA-like_N"/>
</dbReference>
<reference evidence="2" key="1">
    <citation type="submission" date="2009-01" db="EMBL/GenBank/DDBJ databases">
        <title>Complete sequence of Anaeromyxobacter dehalogenans 2CP-1.</title>
        <authorList>
            <consortium name="US DOE Joint Genome Institute"/>
            <person name="Lucas S."/>
            <person name="Copeland A."/>
            <person name="Lapidus A."/>
            <person name="Glavina del Rio T."/>
            <person name="Dalin E."/>
            <person name="Tice H."/>
            <person name="Bruce D."/>
            <person name="Goodwin L."/>
            <person name="Pitluck S."/>
            <person name="Saunders E."/>
            <person name="Brettin T."/>
            <person name="Detter J.C."/>
            <person name="Han C."/>
            <person name="Larimer F."/>
            <person name="Land M."/>
            <person name="Hauser L."/>
            <person name="Kyrpides N."/>
            <person name="Ovchinnikova G."/>
            <person name="Beliaev A.S."/>
            <person name="Richardson P."/>
        </authorList>
    </citation>
    <scope>NUCLEOTIDE SEQUENCE</scope>
    <source>
        <strain evidence="2">2CP-1</strain>
    </source>
</reference>
<dbReference type="InterPro" id="IPR037257">
    <property type="entry name" value="T2SS_E_N_sf"/>
</dbReference>
<dbReference type="SUPFAM" id="SSF160246">
    <property type="entry name" value="EspE N-terminal domain-like"/>
    <property type="match status" value="1"/>
</dbReference>
<dbReference type="HOGENOM" id="CLU_646624_0_0_7"/>
<dbReference type="PANTHER" id="PTHR36304:SF4">
    <property type="entry name" value="DUF4388 DOMAIN-CONTAINING PROTEIN"/>
    <property type="match status" value="1"/>
</dbReference>
<sequence>MAAAPGLGEGLTLLVDIDAHGRLVPQTDEVRRALADRAGRFVLLPSAPDLLLARRTPATGTAAARPRCLLAGDLDGFPLGDLMAFLHQSRLTGILTVSSGGVERSLAFQEGEVRGARSSAAGERLGEIAVRLGLVGEAQAREALRSGRPVGKALLDAGALSAADLWNCLHEQATVVFQAILLAGRGTFVLMDEELPERAAAALTVSTQALLMDGARRMDELALFRARIPGPRARVRRRRPRRAAALQPPERALLELVDGSRTVAELAMAAHLDEFEATKLLYHLAEAGHVAVEADAAAEPAPEAARLAELAEAMNTLLREVTAAVPEAGRPALRAAVRGFLADGAAAWAPVWAHVGHADDGALDPAALAANVGALAPAAAARLHPSGDRARVLFEALRELLFFHLFAAGDRLERAAERALGASLRRGLARVEALLPSA</sequence>
<name>B8J7C7_ANAD2</name>
<dbReference type="PANTHER" id="PTHR36304">
    <property type="entry name" value="DOMAIN GTPASE-ACTIVATING PROTEIN, PUTATIVE-RELATED-RELATED"/>
    <property type="match status" value="1"/>
</dbReference>
<organism evidence="2 3">
    <name type="scientific">Anaeromyxobacter dehalogenans (strain ATCC BAA-258 / DSM 21875 / 2CP-1)</name>
    <dbReference type="NCBI Taxonomy" id="455488"/>
    <lineage>
        <taxon>Bacteria</taxon>
        <taxon>Pseudomonadati</taxon>
        <taxon>Myxococcota</taxon>
        <taxon>Myxococcia</taxon>
        <taxon>Myxococcales</taxon>
        <taxon>Cystobacterineae</taxon>
        <taxon>Anaeromyxobacteraceae</taxon>
        <taxon>Anaeromyxobacter</taxon>
    </lineage>
</organism>
<dbReference type="RefSeq" id="WP_015934862.1">
    <property type="nucleotide sequence ID" value="NC_011891.1"/>
</dbReference>
<dbReference type="KEGG" id="acp:A2cp1_3783"/>